<sequence>MPDPSSIIEQTAAEPAAPRPDEVPLKGKKRPSRTVAFVRGWIDEHLSREKVSSVVKTLLWVIPLTILIWIYAERQELAGVPGVTIPVEIVSNDPTKVFSIQSPASKLIVVKLVGPRAAVEQAQKLFNPLNGNPPAKILYDSPLDNASQRIASVRIREDKRLADLGVTVESPEPAEIKFYVDQLVEKEYRVEVADPRRFGSPPKFTPETVKVRGPSRVLNNPATTIRIEADIAAAMGRAPASDEPVQLSDVKLNVIGGDTANIALSPPAVAAIVTPVKAKEDTLPTVRVMIAAPKLVLDRYLIETVPSGVETIPNVLVSGPEELVNRLKDNSPVAFVEVSPAVLTEGEADVPIRYNLPPGVVLKDERKTLRIRATPR</sequence>
<evidence type="ECO:0000313" key="3">
    <source>
        <dbReference type="Proteomes" id="UP000593765"/>
    </source>
</evidence>
<dbReference type="Proteomes" id="UP000593765">
    <property type="component" value="Chromosome"/>
</dbReference>
<evidence type="ECO:0008006" key="4">
    <source>
        <dbReference type="Google" id="ProtNLM"/>
    </source>
</evidence>
<evidence type="ECO:0000256" key="1">
    <source>
        <dbReference type="SAM" id="MobiDB-lite"/>
    </source>
</evidence>
<organism evidence="2 3">
    <name type="scientific">Humisphaera borealis</name>
    <dbReference type="NCBI Taxonomy" id="2807512"/>
    <lineage>
        <taxon>Bacteria</taxon>
        <taxon>Pseudomonadati</taxon>
        <taxon>Planctomycetota</taxon>
        <taxon>Phycisphaerae</taxon>
        <taxon>Tepidisphaerales</taxon>
        <taxon>Tepidisphaeraceae</taxon>
        <taxon>Humisphaera</taxon>
    </lineage>
</organism>
<gene>
    <name evidence="2" type="ORF">IPV69_09890</name>
</gene>
<keyword evidence="3" id="KW-1185">Reference proteome</keyword>
<dbReference type="KEGG" id="hbs:IPV69_09890"/>
<proteinExistence type="predicted"/>
<dbReference type="Gene3D" id="2.170.120.30">
    <property type="match status" value="1"/>
</dbReference>
<protein>
    <recommendedName>
        <fullName evidence="4">YbbR-like domain-containing protein</fullName>
    </recommendedName>
</protein>
<dbReference type="EMBL" id="CP063458">
    <property type="protein sequence ID" value="QOV91646.1"/>
    <property type="molecule type" value="Genomic_DNA"/>
</dbReference>
<dbReference type="RefSeq" id="WP_206294947.1">
    <property type="nucleotide sequence ID" value="NZ_CP063458.1"/>
</dbReference>
<accession>A0A7M2X1L6</accession>
<reference evidence="2 3" key="1">
    <citation type="submission" date="2020-10" db="EMBL/GenBank/DDBJ databases">
        <title>Wide distribution of Phycisphaera-like planctomycetes from WD2101 soil group in peatlands and genome analysis of the first cultivated representative.</title>
        <authorList>
            <person name="Dedysh S.N."/>
            <person name="Beletsky A.V."/>
            <person name="Ivanova A."/>
            <person name="Kulichevskaya I.S."/>
            <person name="Suzina N.E."/>
            <person name="Philippov D.A."/>
            <person name="Rakitin A.L."/>
            <person name="Mardanov A.V."/>
            <person name="Ravin N.V."/>
        </authorList>
    </citation>
    <scope>NUCLEOTIDE SEQUENCE [LARGE SCALE GENOMIC DNA]</scope>
    <source>
        <strain evidence="2 3">M1803</strain>
    </source>
</reference>
<name>A0A7M2X1L6_9BACT</name>
<feature type="region of interest" description="Disordered" evidence="1">
    <location>
        <begin position="1"/>
        <end position="28"/>
    </location>
</feature>
<dbReference type="AlphaFoldDB" id="A0A7M2X1L6"/>
<evidence type="ECO:0000313" key="2">
    <source>
        <dbReference type="EMBL" id="QOV91646.1"/>
    </source>
</evidence>